<evidence type="ECO:0000313" key="5">
    <source>
        <dbReference type="Proteomes" id="UP000182800"/>
    </source>
</evidence>
<evidence type="ECO:0000256" key="1">
    <source>
        <dbReference type="SAM" id="MobiDB-lite"/>
    </source>
</evidence>
<keyword evidence="5" id="KW-1185">Reference proteome</keyword>
<reference evidence="3 5" key="2">
    <citation type="submission" date="2016-08" db="EMBL/GenBank/DDBJ databases">
        <authorList>
            <person name="Varghese N."/>
            <person name="Submissions Spin"/>
        </authorList>
    </citation>
    <scope>NUCLEOTIDE SEQUENCE [LARGE SCALE GENOMIC DNA]</scope>
    <source>
        <strain evidence="3 5">HL-109</strain>
    </source>
</reference>
<comment type="caution">
    <text evidence="2">The sequence shown here is derived from an EMBL/GenBank/DDBJ whole genome shotgun (WGS) entry which is preliminary data.</text>
</comment>
<evidence type="ECO:0000313" key="3">
    <source>
        <dbReference type="EMBL" id="SCC81634.1"/>
    </source>
</evidence>
<feature type="region of interest" description="Disordered" evidence="1">
    <location>
        <begin position="17"/>
        <end position="41"/>
    </location>
</feature>
<dbReference type="STRING" id="1653334.GA0071312_2589"/>
<evidence type="ECO:0000313" key="2">
    <source>
        <dbReference type="EMBL" id="KPQ09099.1"/>
    </source>
</evidence>
<dbReference type="EMBL" id="FMBM01000002">
    <property type="protein sequence ID" value="SCC81634.1"/>
    <property type="molecule type" value="Genomic_DNA"/>
</dbReference>
<organism evidence="2 4">
    <name type="scientific">Saliniramus fredricksonii</name>
    <dbReference type="NCBI Taxonomy" id="1653334"/>
    <lineage>
        <taxon>Bacteria</taxon>
        <taxon>Pseudomonadati</taxon>
        <taxon>Pseudomonadota</taxon>
        <taxon>Alphaproteobacteria</taxon>
        <taxon>Hyphomicrobiales</taxon>
        <taxon>Salinarimonadaceae</taxon>
        <taxon>Saliniramus</taxon>
    </lineage>
</organism>
<accession>A0A0P7XXB1</accession>
<sequence>MQKSVATYAVDDVAHAPASPKCAGPFEGLATVDAPGRVQST</sequence>
<proteinExistence type="predicted"/>
<dbReference type="EMBL" id="LJSX01000035">
    <property type="protein sequence ID" value="KPQ09099.1"/>
    <property type="molecule type" value="Genomic_DNA"/>
</dbReference>
<gene>
    <name evidence="3" type="ORF">GA0071312_2589</name>
    <name evidence="2" type="ORF">HLUCCO17_16290</name>
</gene>
<evidence type="ECO:0000313" key="4">
    <source>
        <dbReference type="Proteomes" id="UP000050497"/>
    </source>
</evidence>
<dbReference type="AlphaFoldDB" id="A0A0P7XXB1"/>
<name>A0A0P7XXB1_9HYPH</name>
<protein>
    <submittedName>
        <fullName evidence="2">Uncharacterized protein</fullName>
    </submittedName>
</protein>
<dbReference type="Proteomes" id="UP000050497">
    <property type="component" value="Unassembled WGS sequence"/>
</dbReference>
<reference evidence="2 4" key="1">
    <citation type="submission" date="2015-09" db="EMBL/GenBank/DDBJ databases">
        <title>Identification and resolution of microdiversity through metagenomic sequencing of parallel consortia.</title>
        <authorList>
            <person name="Nelson W.C."/>
            <person name="Romine M.F."/>
            <person name="Lindemann S.R."/>
        </authorList>
    </citation>
    <scope>NUCLEOTIDE SEQUENCE [LARGE SCALE GENOMIC DNA]</scope>
    <source>
        <strain evidence="2">HL-109</strain>
    </source>
</reference>
<dbReference type="Proteomes" id="UP000182800">
    <property type="component" value="Unassembled WGS sequence"/>
</dbReference>
<dbReference type="RefSeq" id="WP_275262151.1">
    <property type="nucleotide sequence ID" value="NZ_FMBM01000002.1"/>
</dbReference>